<evidence type="ECO:0000256" key="1">
    <source>
        <dbReference type="ARBA" id="ARBA00004173"/>
    </source>
</evidence>
<proteinExistence type="predicted"/>
<gene>
    <name evidence="5" type="ORF">FJAP1339_LOCUS6942</name>
</gene>
<keyword evidence="3" id="KW-0496">Mitochondrion</keyword>
<name>A0A7S2V2E1_9STRA</name>
<evidence type="ECO:0000256" key="4">
    <source>
        <dbReference type="SAM" id="MobiDB-lite"/>
    </source>
</evidence>
<dbReference type="EMBL" id="HBHR01014038">
    <property type="protein sequence ID" value="CAD9865324.1"/>
    <property type="molecule type" value="Transcribed_RNA"/>
</dbReference>
<dbReference type="InterPro" id="IPR017703">
    <property type="entry name" value="YgfZ/GCV_T_CS"/>
</dbReference>
<dbReference type="GO" id="GO:0005739">
    <property type="term" value="C:mitochondrion"/>
    <property type="evidence" value="ECO:0007669"/>
    <property type="project" value="UniProtKB-SubCell"/>
</dbReference>
<feature type="region of interest" description="Disordered" evidence="4">
    <location>
        <begin position="303"/>
        <end position="356"/>
    </location>
</feature>
<dbReference type="PANTHER" id="PTHR22602">
    <property type="entry name" value="TRANSFERASE CAF17, MITOCHONDRIAL-RELATED"/>
    <property type="match status" value="1"/>
</dbReference>
<evidence type="ECO:0008006" key="6">
    <source>
        <dbReference type="Google" id="ProtNLM"/>
    </source>
</evidence>
<dbReference type="InterPro" id="IPR045179">
    <property type="entry name" value="YgfZ/GcvT"/>
</dbReference>
<accession>A0A7S2V2E1</accession>
<evidence type="ECO:0000313" key="5">
    <source>
        <dbReference type="EMBL" id="CAD9865324.1"/>
    </source>
</evidence>
<dbReference type="PANTHER" id="PTHR22602:SF0">
    <property type="entry name" value="TRANSFERASE CAF17, MITOCHONDRIAL-RELATED"/>
    <property type="match status" value="1"/>
</dbReference>
<dbReference type="SUPFAM" id="SSF103025">
    <property type="entry name" value="Folate-binding domain"/>
    <property type="match status" value="1"/>
</dbReference>
<dbReference type="AlphaFoldDB" id="A0A7S2V2E1"/>
<dbReference type="Gene3D" id="3.30.1360.120">
    <property type="entry name" value="Probable tRNA modification gtpase trme, domain 1"/>
    <property type="match status" value="1"/>
</dbReference>
<protein>
    <recommendedName>
        <fullName evidence="6">Aminomethyltransferase folate-binding domain-containing protein</fullName>
    </recommendedName>
</protein>
<evidence type="ECO:0000256" key="2">
    <source>
        <dbReference type="ARBA" id="ARBA00022946"/>
    </source>
</evidence>
<feature type="compositionally biased region" description="Basic and acidic residues" evidence="4">
    <location>
        <begin position="343"/>
        <end position="356"/>
    </location>
</feature>
<dbReference type="GO" id="GO:0016226">
    <property type="term" value="P:iron-sulfur cluster assembly"/>
    <property type="evidence" value="ECO:0007669"/>
    <property type="project" value="TreeGrafter"/>
</dbReference>
<reference evidence="5" key="1">
    <citation type="submission" date="2021-01" db="EMBL/GenBank/DDBJ databases">
        <authorList>
            <person name="Corre E."/>
            <person name="Pelletier E."/>
            <person name="Niang G."/>
            <person name="Scheremetjew M."/>
            <person name="Finn R."/>
            <person name="Kale V."/>
            <person name="Holt S."/>
            <person name="Cochrane G."/>
            <person name="Meng A."/>
            <person name="Brown T."/>
            <person name="Cohen L."/>
        </authorList>
    </citation>
    <scope>NUCLEOTIDE SEQUENCE</scope>
    <source>
        <strain evidence="5">CCMP1661</strain>
    </source>
</reference>
<sequence>MGTIFVVPSLDGGSGPAKQALVLVSPHIAQSLAKTFDKFIFPADKVSVHIIPAGDLAIFSTAMPLHTQPDDRSRQDAMNESSMVQGVKAALKELNHDSPTEGETVPSPGKLYYKSGVVLAGTSGLRCWPGYTFLVPAARAASAWKALVEADHARAAPLLIADQEWHALRVMLGRGWAGKEYSEDYNVLEAGLYHTISFTKGCYIGQETIAKVNNFGKPKTQIFGLQFDSEADVHEGDKLVTHDGLRAGRITTMLPPTTLFPSIEDDRIIFRRGLGFIRKQAGEAGLQVTVERSGAKGIVVNIPEPTRSDIESQSPPVKKVDNSELSVQDEQGKADAAKAAARKAAEDEAEAQRKEAKLAAMQARLAAFQAKKKKKSGSQQ</sequence>
<dbReference type="NCBIfam" id="TIGR03317">
    <property type="entry name" value="ygfZ_signature"/>
    <property type="match status" value="1"/>
</dbReference>
<evidence type="ECO:0000256" key="3">
    <source>
        <dbReference type="ARBA" id="ARBA00023128"/>
    </source>
</evidence>
<organism evidence="5">
    <name type="scientific">Fibrocapsa japonica</name>
    <dbReference type="NCBI Taxonomy" id="94617"/>
    <lineage>
        <taxon>Eukaryota</taxon>
        <taxon>Sar</taxon>
        <taxon>Stramenopiles</taxon>
        <taxon>Ochrophyta</taxon>
        <taxon>Raphidophyceae</taxon>
        <taxon>Chattonellales</taxon>
        <taxon>Chattonellaceae</taxon>
        <taxon>Fibrocapsa</taxon>
    </lineage>
</organism>
<keyword evidence="2" id="KW-0809">Transit peptide</keyword>
<dbReference type="InterPro" id="IPR027266">
    <property type="entry name" value="TrmE/GcvT-like"/>
</dbReference>
<comment type="subcellular location">
    <subcellularLocation>
        <location evidence="1">Mitochondrion</location>
    </subcellularLocation>
</comment>